<protein>
    <submittedName>
        <fullName evidence="2">Uncharacterized protein</fullName>
    </submittedName>
</protein>
<feature type="non-terminal residue" evidence="2">
    <location>
        <position position="23"/>
    </location>
</feature>
<evidence type="ECO:0000313" key="2">
    <source>
        <dbReference type="EMBL" id="KKK66554.1"/>
    </source>
</evidence>
<comment type="caution">
    <text evidence="2">The sequence shown here is derived from an EMBL/GenBank/DDBJ whole genome shotgun (WGS) entry which is preliminary data.</text>
</comment>
<dbReference type="AlphaFoldDB" id="A0A0F8ZJG5"/>
<evidence type="ECO:0000256" key="1">
    <source>
        <dbReference type="SAM" id="MobiDB-lite"/>
    </source>
</evidence>
<name>A0A0F8ZJG5_9ZZZZ</name>
<accession>A0A0F8ZJG5</accession>
<organism evidence="2">
    <name type="scientific">marine sediment metagenome</name>
    <dbReference type="NCBI Taxonomy" id="412755"/>
    <lineage>
        <taxon>unclassified sequences</taxon>
        <taxon>metagenomes</taxon>
        <taxon>ecological metagenomes</taxon>
    </lineage>
</organism>
<gene>
    <name evidence="2" type="ORF">LCGC14_2962920</name>
</gene>
<feature type="region of interest" description="Disordered" evidence="1">
    <location>
        <begin position="1"/>
        <end position="23"/>
    </location>
</feature>
<dbReference type="EMBL" id="LAZR01060023">
    <property type="protein sequence ID" value="KKK66554.1"/>
    <property type="molecule type" value="Genomic_DNA"/>
</dbReference>
<proteinExistence type="predicted"/>
<sequence>MEQLSQRAINPSKLRVEVKNPRL</sequence>
<reference evidence="2" key="1">
    <citation type="journal article" date="2015" name="Nature">
        <title>Complex archaea that bridge the gap between prokaryotes and eukaryotes.</title>
        <authorList>
            <person name="Spang A."/>
            <person name="Saw J.H."/>
            <person name="Jorgensen S.L."/>
            <person name="Zaremba-Niedzwiedzka K."/>
            <person name="Martijn J."/>
            <person name="Lind A.E."/>
            <person name="van Eijk R."/>
            <person name="Schleper C."/>
            <person name="Guy L."/>
            <person name="Ettema T.J."/>
        </authorList>
    </citation>
    <scope>NUCLEOTIDE SEQUENCE</scope>
</reference>
<feature type="compositionally biased region" description="Basic and acidic residues" evidence="1">
    <location>
        <begin position="14"/>
        <end position="23"/>
    </location>
</feature>